<accession>A0ABY6FVS6</accession>
<keyword evidence="3" id="KW-0904">Protein phosphatase</keyword>
<protein>
    <submittedName>
        <fullName evidence="5">Low molecular weight phosphatase family protein</fullName>
    </submittedName>
</protein>
<keyword evidence="2" id="KW-0378">Hydrolase</keyword>
<evidence type="ECO:0000256" key="2">
    <source>
        <dbReference type="ARBA" id="ARBA00022801"/>
    </source>
</evidence>
<evidence type="ECO:0000313" key="5">
    <source>
        <dbReference type="EMBL" id="UYB37044.1"/>
    </source>
</evidence>
<comment type="similarity">
    <text evidence="1">Belongs to the low molecular weight phosphotyrosine protein phosphatase family.</text>
</comment>
<evidence type="ECO:0000256" key="1">
    <source>
        <dbReference type="ARBA" id="ARBA00011063"/>
    </source>
</evidence>
<dbReference type="PRINTS" id="PR00719">
    <property type="entry name" value="LMWPTPASE"/>
</dbReference>
<dbReference type="EMBL" id="CP106856">
    <property type="protein sequence ID" value="UYB37044.1"/>
    <property type="molecule type" value="Genomic_DNA"/>
</dbReference>
<dbReference type="SMART" id="SM00226">
    <property type="entry name" value="LMWPc"/>
    <property type="match status" value="1"/>
</dbReference>
<name>A0ABY6FVS6_9MICC</name>
<evidence type="ECO:0000313" key="6">
    <source>
        <dbReference type="Proteomes" id="UP001063368"/>
    </source>
</evidence>
<dbReference type="Proteomes" id="UP001063368">
    <property type="component" value="Chromosome"/>
</dbReference>
<feature type="domain" description="Phosphotyrosine protein phosphatase I" evidence="4">
    <location>
        <begin position="7"/>
        <end position="186"/>
    </location>
</feature>
<organism evidence="5 6">
    <name type="scientific">Arthrobacter koreensis</name>
    <dbReference type="NCBI Taxonomy" id="199136"/>
    <lineage>
        <taxon>Bacteria</taxon>
        <taxon>Bacillati</taxon>
        <taxon>Actinomycetota</taxon>
        <taxon>Actinomycetes</taxon>
        <taxon>Micrococcales</taxon>
        <taxon>Micrococcaceae</taxon>
        <taxon>Arthrobacter</taxon>
    </lineage>
</organism>
<gene>
    <name evidence="5" type="ORF">N9A08_05145</name>
</gene>
<dbReference type="InterPro" id="IPR023485">
    <property type="entry name" value="Ptyr_pPase"/>
</dbReference>
<keyword evidence="6" id="KW-1185">Reference proteome</keyword>
<dbReference type="PANTHER" id="PTHR11717">
    <property type="entry name" value="LOW MOLECULAR WEIGHT PROTEIN TYROSINE PHOSPHATASE"/>
    <property type="match status" value="1"/>
</dbReference>
<dbReference type="RefSeq" id="WP_263128610.1">
    <property type="nucleotide sequence ID" value="NZ_CP106856.1"/>
</dbReference>
<dbReference type="Gene3D" id="3.40.50.2300">
    <property type="match status" value="1"/>
</dbReference>
<reference evidence="5" key="1">
    <citation type="submission" date="2022-09" db="EMBL/GenBank/DDBJ databases">
        <authorList>
            <person name="Li D."/>
            <person name="Cheng J."/>
            <person name="Li Y."/>
        </authorList>
    </citation>
    <scope>NUCLEOTIDE SEQUENCE</scope>
    <source>
        <strain evidence="5">DL</strain>
    </source>
</reference>
<dbReference type="InterPro" id="IPR050438">
    <property type="entry name" value="LMW_PTPase"/>
</dbReference>
<proteinExistence type="inferred from homology"/>
<dbReference type="PANTHER" id="PTHR11717:SF31">
    <property type="entry name" value="LOW MOLECULAR WEIGHT PROTEIN-TYROSINE-PHOSPHATASE ETP-RELATED"/>
    <property type="match status" value="1"/>
</dbReference>
<dbReference type="Pfam" id="PF01451">
    <property type="entry name" value="LMWPc"/>
    <property type="match status" value="1"/>
</dbReference>
<dbReference type="InterPro" id="IPR036196">
    <property type="entry name" value="Ptyr_pPase_sf"/>
</dbReference>
<dbReference type="InterPro" id="IPR017867">
    <property type="entry name" value="Tyr_phospatase_low_mol_wt"/>
</dbReference>
<sequence length="191" mass="21297">MTNHVPYRILIVCTGNICRSPMGERLFQAGFDSLAPGEFEVSSAGTAALQGHDIEPRVAGFINVFGASSSGFCSRQLTEDILSDKDLVLTMTRAHRSQVLQLAPRMLRRTLTVRELARLLPAVEGDARATAVERWRTALPKALRLRTARTSDPAGDDVTDPFRREDAVYQQMVRELVPAVRSILDWEAQYR</sequence>
<evidence type="ECO:0000256" key="3">
    <source>
        <dbReference type="ARBA" id="ARBA00022912"/>
    </source>
</evidence>
<evidence type="ECO:0000259" key="4">
    <source>
        <dbReference type="SMART" id="SM00226"/>
    </source>
</evidence>
<dbReference type="SUPFAM" id="SSF52788">
    <property type="entry name" value="Phosphotyrosine protein phosphatases I"/>
    <property type="match status" value="1"/>
</dbReference>